<evidence type="ECO:0000313" key="3">
    <source>
        <dbReference type="Proteomes" id="UP000623129"/>
    </source>
</evidence>
<dbReference type="AlphaFoldDB" id="A0A833QSR7"/>
<keyword evidence="1" id="KW-0812">Transmembrane</keyword>
<proteinExistence type="predicted"/>
<organism evidence="2 3">
    <name type="scientific">Carex littledalei</name>
    <dbReference type="NCBI Taxonomy" id="544730"/>
    <lineage>
        <taxon>Eukaryota</taxon>
        <taxon>Viridiplantae</taxon>
        <taxon>Streptophyta</taxon>
        <taxon>Embryophyta</taxon>
        <taxon>Tracheophyta</taxon>
        <taxon>Spermatophyta</taxon>
        <taxon>Magnoliopsida</taxon>
        <taxon>Liliopsida</taxon>
        <taxon>Poales</taxon>
        <taxon>Cyperaceae</taxon>
        <taxon>Cyperoideae</taxon>
        <taxon>Cariceae</taxon>
        <taxon>Carex</taxon>
        <taxon>Carex subgen. Euthyceras</taxon>
    </lineage>
</organism>
<keyword evidence="1" id="KW-1133">Transmembrane helix</keyword>
<comment type="caution">
    <text evidence="2">The sequence shown here is derived from an EMBL/GenBank/DDBJ whole genome shotgun (WGS) entry which is preliminary data.</text>
</comment>
<dbReference type="Proteomes" id="UP000623129">
    <property type="component" value="Unassembled WGS sequence"/>
</dbReference>
<accession>A0A833QSR7</accession>
<dbReference type="EMBL" id="SWLB01000012">
    <property type="protein sequence ID" value="KAF3331855.1"/>
    <property type="molecule type" value="Genomic_DNA"/>
</dbReference>
<sequence length="196" mass="21183">MLPSSTPDHQKHVLTLTFGVSTLYAERDTTKAWCPGMPFLYSCSVVIVIHVPEEHSPTSVQEIWELATQPAFILEFCLKFCLLIRNGAFVTNASLFGHGNGTAKGGSPHACVAANKVMEFGMNFLAGDDMSAVLQTTLRKSIGFGMTTNKHITGITPTLGHDKKNRSFYTAVPSFTALVIAGMGFFTDAVLHLTGN</sequence>
<gene>
    <name evidence="2" type="ORF">FCM35_KLT03261</name>
</gene>
<evidence type="ECO:0000313" key="2">
    <source>
        <dbReference type="EMBL" id="KAF3331855.1"/>
    </source>
</evidence>
<evidence type="ECO:0000256" key="1">
    <source>
        <dbReference type="SAM" id="Phobius"/>
    </source>
</evidence>
<keyword evidence="1" id="KW-0472">Membrane</keyword>
<reference evidence="2" key="1">
    <citation type="submission" date="2020-01" db="EMBL/GenBank/DDBJ databases">
        <title>Genome sequence of Kobresia littledalei, the first chromosome-level genome in the family Cyperaceae.</title>
        <authorList>
            <person name="Qu G."/>
        </authorList>
    </citation>
    <scope>NUCLEOTIDE SEQUENCE</scope>
    <source>
        <strain evidence="2">C.B.Clarke</strain>
        <tissue evidence="2">Leaf</tissue>
    </source>
</reference>
<feature type="transmembrane region" description="Helical" evidence="1">
    <location>
        <begin position="168"/>
        <end position="186"/>
    </location>
</feature>
<keyword evidence="3" id="KW-1185">Reference proteome</keyword>
<protein>
    <submittedName>
        <fullName evidence="2">C2 domain-containing protein</fullName>
    </submittedName>
</protein>
<dbReference type="OrthoDB" id="206201at2759"/>
<name>A0A833QSR7_9POAL</name>